<dbReference type="EMBL" id="JABWDY010030531">
    <property type="protein sequence ID" value="KAF5185559.1"/>
    <property type="molecule type" value="Genomic_DNA"/>
</dbReference>
<name>A0A7J6VKB5_THATH</name>
<evidence type="ECO:0000256" key="1">
    <source>
        <dbReference type="SAM" id="Coils"/>
    </source>
</evidence>
<evidence type="ECO:0000313" key="2">
    <source>
        <dbReference type="EMBL" id="KAF5185559.1"/>
    </source>
</evidence>
<organism evidence="2 3">
    <name type="scientific">Thalictrum thalictroides</name>
    <name type="common">Rue-anemone</name>
    <name type="synonym">Anemone thalictroides</name>
    <dbReference type="NCBI Taxonomy" id="46969"/>
    <lineage>
        <taxon>Eukaryota</taxon>
        <taxon>Viridiplantae</taxon>
        <taxon>Streptophyta</taxon>
        <taxon>Embryophyta</taxon>
        <taxon>Tracheophyta</taxon>
        <taxon>Spermatophyta</taxon>
        <taxon>Magnoliopsida</taxon>
        <taxon>Ranunculales</taxon>
        <taxon>Ranunculaceae</taxon>
        <taxon>Thalictroideae</taxon>
        <taxon>Thalictrum</taxon>
    </lineage>
</organism>
<keyword evidence="1" id="KW-0175">Coiled coil</keyword>
<evidence type="ECO:0000313" key="3">
    <source>
        <dbReference type="Proteomes" id="UP000554482"/>
    </source>
</evidence>
<proteinExistence type="predicted"/>
<comment type="caution">
    <text evidence="2">The sequence shown here is derived from an EMBL/GenBank/DDBJ whole genome shotgun (WGS) entry which is preliminary data.</text>
</comment>
<sequence length="62" mass="7365">MEKATRDRETLLKKPKLDKEVLEKASLEQELEKARRDRETLLEKPRLDKEVLEKASLEQEVC</sequence>
<feature type="coiled-coil region" evidence="1">
    <location>
        <begin position="17"/>
        <end position="44"/>
    </location>
</feature>
<reference evidence="2 3" key="1">
    <citation type="submission" date="2020-06" db="EMBL/GenBank/DDBJ databases">
        <title>Transcriptomic and genomic resources for Thalictrum thalictroides and T. hernandezii: Facilitating candidate gene discovery in an emerging model plant lineage.</title>
        <authorList>
            <person name="Arias T."/>
            <person name="Riano-Pachon D.M."/>
            <person name="Di Stilio V.S."/>
        </authorList>
    </citation>
    <scope>NUCLEOTIDE SEQUENCE [LARGE SCALE GENOMIC DNA]</scope>
    <source>
        <strain evidence="3">cv. WT478/WT964</strain>
        <tissue evidence="2">Leaves</tissue>
    </source>
</reference>
<keyword evidence="3" id="KW-1185">Reference proteome</keyword>
<dbReference type="AlphaFoldDB" id="A0A7J6VKB5"/>
<gene>
    <name evidence="2" type="ORF">FRX31_024854</name>
</gene>
<protein>
    <submittedName>
        <fullName evidence="2">Uncharacterized protein</fullName>
    </submittedName>
</protein>
<accession>A0A7J6VKB5</accession>
<dbReference type="Proteomes" id="UP000554482">
    <property type="component" value="Unassembled WGS sequence"/>
</dbReference>